<dbReference type="PANTHER" id="PTHR31527">
    <property type="entry name" value="RE64534P"/>
    <property type="match status" value="1"/>
</dbReference>
<gene>
    <name evidence="3" type="ORF">RFM68_05395</name>
</gene>
<reference evidence="3 4" key="1">
    <citation type="submission" date="2023-08" db="EMBL/GenBank/DDBJ databases">
        <title>Implementing the SeqCode for naming new Mesorhizobium species isolated from Vachellia karroo root nodules.</title>
        <authorList>
            <person name="Van Lill M."/>
        </authorList>
    </citation>
    <scope>NUCLEOTIDE SEQUENCE [LARGE SCALE GENOMIC DNA]</scope>
    <source>
        <strain evidence="3 4">MSK 1335</strain>
    </source>
</reference>
<proteinExistence type="predicted"/>
<dbReference type="PANTHER" id="PTHR31527:SF0">
    <property type="entry name" value="RE64534P"/>
    <property type="match status" value="1"/>
</dbReference>
<feature type="region of interest" description="Disordered" evidence="1">
    <location>
        <begin position="1"/>
        <end position="23"/>
    </location>
</feature>
<evidence type="ECO:0000256" key="1">
    <source>
        <dbReference type="SAM" id="MobiDB-lite"/>
    </source>
</evidence>
<dbReference type="EMBL" id="JAVIJF010000003">
    <property type="protein sequence ID" value="MDX8523935.1"/>
    <property type="molecule type" value="Genomic_DNA"/>
</dbReference>
<comment type="caution">
    <text evidence="3">The sequence shown here is derived from an EMBL/GenBank/DDBJ whole genome shotgun (WGS) entry which is preliminary data.</text>
</comment>
<evidence type="ECO:0000313" key="3">
    <source>
        <dbReference type="EMBL" id="MDX8523935.1"/>
    </source>
</evidence>
<feature type="compositionally biased region" description="Basic residues" evidence="1">
    <location>
        <begin position="1"/>
        <end position="16"/>
    </location>
</feature>
<feature type="domain" description="DUF1989" evidence="2">
    <location>
        <begin position="33"/>
        <end position="195"/>
    </location>
</feature>
<keyword evidence="4" id="KW-1185">Reference proteome</keyword>
<evidence type="ECO:0000313" key="4">
    <source>
        <dbReference type="Proteomes" id="UP001276840"/>
    </source>
</evidence>
<sequence>MSDRRHRCHLGGRPGRRSSFQENPCKNRVTSFVPPQSGRSMRVRRGDLIRIVDPKGQQVSDLWAFSTKGRLDWLSTSQTRDISERLFPKPGDHFYSAAGKIMLTLIEDASPGPHDMLYPACDSALYERAGLPNHPNCRDNLMKALGTEGIELPFAPDPVDLFQNSLPQPDGTLVVEASINPPGGYVTLRAEQDLLLVVTACSVDHHPTNGDACTEIEVEIIPAA</sequence>
<dbReference type="RefSeq" id="WP_320231841.1">
    <property type="nucleotide sequence ID" value="NZ_JAVIJF010000003.1"/>
</dbReference>
<evidence type="ECO:0000259" key="2">
    <source>
        <dbReference type="Pfam" id="PF09347"/>
    </source>
</evidence>
<organism evidence="3 4">
    <name type="scientific">Mesorhizobium montanum</name>
    <dbReference type="NCBI Taxonomy" id="3072323"/>
    <lineage>
        <taxon>Bacteria</taxon>
        <taxon>Pseudomonadati</taxon>
        <taxon>Pseudomonadota</taxon>
        <taxon>Alphaproteobacteria</taxon>
        <taxon>Hyphomicrobiales</taxon>
        <taxon>Phyllobacteriaceae</taxon>
        <taxon>Mesorhizobium</taxon>
    </lineage>
</organism>
<dbReference type="Proteomes" id="UP001276840">
    <property type="component" value="Unassembled WGS sequence"/>
</dbReference>
<dbReference type="Pfam" id="PF09347">
    <property type="entry name" value="DUF1989"/>
    <property type="match status" value="1"/>
</dbReference>
<dbReference type="InterPro" id="IPR018959">
    <property type="entry name" value="DUF1989"/>
</dbReference>
<protein>
    <submittedName>
        <fullName evidence="3">Urea carboxylase-associated family protein</fullName>
    </submittedName>
</protein>
<accession>A0ABU4ZF06</accession>
<name>A0ABU4ZF06_9HYPH</name>